<evidence type="ECO:0008006" key="3">
    <source>
        <dbReference type="Google" id="ProtNLM"/>
    </source>
</evidence>
<sequence length="203" mass="23766">MKVGRWDIMYCKMRENQYKQIGGGSYDQEGNQKKIGRWTELDEGFDSQKQLTYKGEYNVNGMKVGRWEIISNQYGEYKQIGGGSYDSEGNQKKIGRWTELDEGFDSQKQLTYKGEYNMNGMKVGKWEIISNQYGEYKQMQILVIFKIYSGGGSYDSEGNQKKIGRWTELDEKFMSMKQITYNGEYNMNGMKVGQWDIMYSSFQ</sequence>
<name>A0A8S1PZC3_9CILI</name>
<accession>A0A8S1PZC3</accession>
<keyword evidence="2" id="KW-1185">Reference proteome</keyword>
<dbReference type="PANTHER" id="PTHR33706:SF1">
    <property type="entry name" value="TPR REPEAT PROTEIN"/>
    <property type="match status" value="1"/>
</dbReference>
<dbReference type="EMBL" id="CAJJDN010000090">
    <property type="protein sequence ID" value="CAD8107873.1"/>
    <property type="molecule type" value="Genomic_DNA"/>
</dbReference>
<dbReference type="OrthoDB" id="312076at2759"/>
<protein>
    <recommendedName>
        <fullName evidence="3">MORN repeat protein</fullName>
    </recommendedName>
</protein>
<organism evidence="1 2">
    <name type="scientific">Paramecium sonneborni</name>
    <dbReference type="NCBI Taxonomy" id="65129"/>
    <lineage>
        <taxon>Eukaryota</taxon>
        <taxon>Sar</taxon>
        <taxon>Alveolata</taxon>
        <taxon>Ciliophora</taxon>
        <taxon>Intramacronucleata</taxon>
        <taxon>Oligohymenophorea</taxon>
        <taxon>Peniculida</taxon>
        <taxon>Parameciidae</taxon>
        <taxon>Paramecium</taxon>
    </lineage>
</organism>
<proteinExistence type="predicted"/>
<evidence type="ECO:0000313" key="1">
    <source>
        <dbReference type="EMBL" id="CAD8107873.1"/>
    </source>
</evidence>
<comment type="caution">
    <text evidence="1">The sequence shown here is derived from an EMBL/GenBank/DDBJ whole genome shotgun (WGS) entry which is preliminary data.</text>
</comment>
<gene>
    <name evidence="1" type="ORF">PSON_ATCC_30995.1.T0900003</name>
</gene>
<evidence type="ECO:0000313" key="2">
    <source>
        <dbReference type="Proteomes" id="UP000692954"/>
    </source>
</evidence>
<dbReference type="Proteomes" id="UP000692954">
    <property type="component" value="Unassembled WGS sequence"/>
</dbReference>
<dbReference type="AlphaFoldDB" id="A0A8S1PZC3"/>
<dbReference type="PANTHER" id="PTHR33706">
    <property type="entry name" value="MORN VARIANT REPEAT PROTEIN"/>
    <property type="match status" value="1"/>
</dbReference>
<reference evidence="1" key="1">
    <citation type="submission" date="2021-01" db="EMBL/GenBank/DDBJ databases">
        <authorList>
            <consortium name="Genoscope - CEA"/>
            <person name="William W."/>
        </authorList>
    </citation>
    <scope>NUCLEOTIDE SEQUENCE</scope>
</reference>